<gene>
    <name evidence="1" type="ORF">M9H77_08884</name>
</gene>
<keyword evidence="2" id="KW-1185">Reference proteome</keyword>
<dbReference type="EMBL" id="CM044702">
    <property type="protein sequence ID" value="KAI5677934.1"/>
    <property type="molecule type" value="Genomic_DNA"/>
</dbReference>
<evidence type="ECO:0000313" key="1">
    <source>
        <dbReference type="EMBL" id="KAI5677934.1"/>
    </source>
</evidence>
<organism evidence="1 2">
    <name type="scientific">Catharanthus roseus</name>
    <name type="common">Madagascar periwinkle</name>
    <name type="synonym">Vinca rosea</name>
    <dbReference type="NCBI Taxonomy" id="4058"/>
    <lineage>
        <taxon>Eukaryota</taxon>
        <taxon>Viridiplantae</taxon>
        <taxon>Streptophyta</taxon>
        <taxon>Embryophyta</taxon>
        <taxon>Tracheophyta</taxon>
        <taxon>Spermatophyta</taxon>
        <taxon>Magnoliopsida</taxon>
        <taxon>eudicotyledons</taxon>
        <taxon>Gunneridae</taxon>
        <taxon>Pentapetalae</taxon>
        <taxon>asterids</taxon>
        <taxon>lamiids</taxon>
        <taxon>Gentianales</taxon>
        <taxon>Apocynaceae</taxon>
        <taxon>Rauvolfioideae</taxon>
        <taxon>Vinceae</taxon>
        <taxon>Catharanthinae</taxon>
        <taxon>Catharanthus</taxon>
    </lineage>
</organism>
<comment type="caution">
    <text evidence="1">The sequence shown here is derived from an EMBL/GenBank/DDBJ whole genome shotgun (WGS) entry which is preliminary data.</text>
</comment>
<proteinExistence type="predicted"/>
<protein>
    <submittedName>
        <fullName evidence="1">Uncharacterized protein</fullName>
    </submittedName>
</protein>
<name>A0ACC0BZ97_CATRO</name>
<evidence type="ECO:0000313" key="2">
    <source>
        <dbReference type="Proteomes" id="UP001060085"/>
    </source>
</evidence>
<accession>A0ACC0BZ97</accession>
<reference evidence="2" key="1">
    <citation type="journal article" date="2023" name="Nat. Plants">
        <title>Single-cell RNA sequencing provides a high-resolution roadmap for understanding the multicellular compartmentation of specialized metabolism.</title>
        <authorList>
            <person name="Sun S."/>
            <person name="Shen X."/>
            <person name="Li Y."/>
            <person name="Li Y."/>
            <person name="Wang S."/>
            <person name="Li R."/>
            <person name="Zhang H."/>
            <person name="Shen G."/>
            <person name="Guo B."/>
            <person name="Wei J."/>
            <person name="Xu J."/>
            <person name="St-Pierre B."/>
            <person name="Chen S."/>
            <person name="Sun C."/>
        </authorList>
    </citation>
    <scope>NUCLEOTIDE SEQUENCE [LARGE SCALE GENOMIC DNA]</scope>
</reference>
<sequence>MFMSTRFLAMQPLSCSFARCFCTLSVVNLNHIINGFIRVGNLDSARQLFDKSSHRLNTVSWNSMINGYIRHNHLQQAEDLFDRMPQRDVISWNTMFSGFRKANKLKKSHQYFLQMSRLGDRPNDLTFAILISSFLETKFSVLTPQLHGQVICSGLNLNVVLGSALMRGYIDLRERKNFCKVFDEILIKDVAPCNVLILGYMEFGLVNEAQETFSCMPVKNAFSWSTLINGYVKNKMLYQARYTFDMMNGKDVVSWTAMVKGYVQWGKFVEALELFVLMLSTGIRPNHFTFSSVLDACAGCSSLLMGSQVHSCILKLGIPLDVILSTSLLDMYAKCGNIEAAFYVFQSMTEKNLVSWNSIIGGYARHGLAVRALEELESMINDSVRPDEVTFINVLSACGHGGLVEEGEMIFNSMEIKYAVKPEKEHYACMVDLYGKAGKLEKAEKLIKGMPFEPDVVVWGALLGACGLHSSLELGEAAAIGIYKLEQDHPAVYSLISKLQGESGMWSSVTEIRKMIKSKRVKKQKAGSWIESSK</sequence>
<dbReference type="Proteomes" id="UP001060085">
    <property type="component" value="Linkage Group LG02"/>
</dbReference>